<sequence>MNSFSYFSFLRRRDRPPSAASASPPSPPPSIPSILASEPGPLPLAPALLGLGLDDCFADAFDPVIGNQCDSTTATGAPYLLSYDQITNIGLVDSLMPHSLYQHHHNYSHTCQPQLQPQQQLAATASQPTTESAMFVANSNCLMLQVPGHQPSTPALFSHPQGQNLHLKDQSSRSSFISVPSVTGENLPLGRCHFPSSHCVISRPILPCTATASAIVNKNDGGCCRTCTGVCCSSEREAIAPCCKPFNQAELHLNVPSGGNPISSGHH</sequence>
<keyword evidence="3" id="KW-1185">Reference proteome</keyword>
<proteinExistence type="predicted"/>
<name>A0A448X6V7_9PLAT</name>
<organism evidence="2 3">
    <name type="scientific">Protopolystoma xenopodis</name>
    <dbReference type="NCBI Taxonomy" id="117903"/>
    <lineage>
        <taxon>Eukaryota</taxon>
        <taxon>Metazoa</taxon>
        <taxon>Spiralia</taxon>
        <taxon>Lophotrochozoa</taxon>
        <taxon>Platyhelminthes</taxon>
        <taxon>Monogenea</taxon>
        <taxon>Polyopisthocotylea</taxon>
        <taxon>Polystomatidea</taxon>
        <taxon>Polystomatidae</taxon>
        <taxon>Protopolystoma</taxon>
    </lineage>
</organism>
<feature type="non-terminal residue" evidence="2">
    <location>
        <position position="267"/>
    </location>
</feature>
<reference evidence="2" key="1">
    <citation type="submission" date="2018-11" db="EMBL/GenBank/DDBJ databases">
        <authorList>
            <consortium name="Pathogen Informatics"/>
        </authorList>
    </citation>
    <scope>NUCLEOTIDE SEQUENCE</scope>
</reference>
<dbReference type="EMBL" id="CAAALY010104413">
    <property type="protein sequence ID" value="VEL29578.1"/>
    <property type="molecule type" value="Genomic_DNA"/>
</dbReference>
<protein>
    <submittedName>
        <fullName evidence="2">Uncharacterized protein</fullName>
    </submittedName>
</protein>
<feature type="region of interest" description="Disordered" evidence="1">
    <location>
        <begin position="15"/>
        <end position="37"/>
    </location>
</feature>
<evidence type="ECO:0000313" key="3">
    <source>
        <dbReference type="Proteomes" id="UP000784294"/>
    </source>
</evidence>
<gene>
    <name evidence="2" type="ORF">PXEA_LOCUS23018</name>
</gene>
<evidence type="ECO:0000313" key="2">
    <source>
        <dbReference type="EMBL" id="VEL29578.1"/>
    </source>
</evidence>
<dbReference type="AlphaFoldDB" id="A0A448X6V7"/>
<accession>A0A448X6V7</accession>
<dbReference type="Proteomes" id="UP000784294">
    <property type="component" value="Unassembled WGS sequence"/>
</dbReference>
<evidence type="ECO:0000256" key="1">
    <source>
        <dbReference type="SAM" id="MobiDB-lite"/>
    </source>
</evidence>
<comment type="caution">
    <text evidence="2">The sequence shown here is derived from an EMBL/GenBank/DDBJ whole genome shotgun (WGS) entry which is preliminary data.</text>
</comment>